<comment type="caution">
    <text evidence="1">The sequence shown here is derived from an EMBL/GenBank/DDBJ whole genome shotgun (WGS) entry which is preliminary data.</text>
</comment>
<dbReference type="PANTHER" id="PTHR42103">
    <property type="entry name" value="ALPHA/BETA-HYDROLASES SUPERFAMILY PROTEIN"/>
    <property type="match status" value="1"/>
</dbReference>
<dbReference type="SUPFAM" id="SSF53474">
    <property type="entry name" value="alpha/beta-Hydrolases"/>
    <property type="match status" value="1"/>
</dbReference>
<dbReference type="InterPro" id="IPR029058">
    <property type="entry name" value="AB_hydrolase_fold"/>
</dbReference>
<dbReference type="EMBL" id="PDNU01000010">
    <property type="protein sequence ID" value="PHK95382.1"/>
    <property type="molecule type" value="Genomic_DNA"/>
</dbReference>
<proteinExistence type="predicted"/>
<evidence type="ECO:0000313" key="1">
    <source>
        <dbReference type="EMBL" id="PHK95382.1"/>
    </source>
</evidence>
<reference evidence="1 2" key="1">
    <citation type="submission" date="2017-10" db="EMBL/GenBank/DDBJ databases">
        <authorList>
            <person name="Banno H."/>
            <person name="Chua N.-H."/>
        </authorList>
    </citation>
    <scope>NUCLEOTIDE SEQUENCE [LARGE SCALE GENOMIC DNA]</scope>
    <source>
        <strain evidence="1 2">YW11</strain>
    </source>
</reference>
<dbReference type="GO" id="GO:0016787">
    <property type="term" value="F:hydrolase activity"/>
    <property type="evidence" value="ECO:0007669"/>
    <property type="project" value="UniProtKB-KW"/>
</dbReference>
<dbReference type="PANTHER" id="PTHR42103:SF2">
    <property type="entry name" value="AB HYDROLASE-1 DOMAIN-CONTAINING PROTEIN"/>
    <property type="match status" value="1"/>
</dbReference>
<organism evidence="1 2">
    <name type="scientific">Teichococcus rhizosphaerae</name>
    <dbReference type="NCBI Taxonomy" id="1335062"/>
    <lineage>
        <taxon>Bacteria</taxon>
        <taxon>Pseudomonadati</taxon>
        <taxon>Pseudomonadota</taxon>
        <taxon>Alphaproteobacteria</taxon>
        <taxon>Acetobacterales</taxon>
        <taxon>Roseomonadaceae</taxon>
        <taxon>Roseomonas</taxon>
    </lineage>
</organism>
<accession>A0A2C6Y3K3</accession>
<dbReference type="Gene3D" id="3.40.50.1820">
    <property type="entry name" value="alpha/beta hydrolase"/>
    <property type="match status" value="1"/>
</dbReference>
<protein>
    <submittedName>
        <fullName evidence="1">Alpha/beta hydrolase</fullName>
    </submittedName>
</protein>
<dbReference type="AlphaFoldDB" id="A0A2C6Y3K3"/>
<dbReference type="RefSeq" id="WP_099094978.1">
    <property type="nucleotide sequence ID" value="NZ_PDNU01000010.1"/>
</dbReference>
<evidence type="ECO:0000313" key="2">
    <source>
        <dbReference type="Proteomes" id="UP000223527"/>
    </source>
</evidence>
<gene>
    <name evidence="1" type="ORF">CR162_07780</name>
</gene>
<name>A0A2C6Y3K3_9PROT</name>
<sequence length="217" mass="22669">MSLSRPPPVLIDGPAGKLQFLLSLPSGAPRGIALVSHPQPLLGGSPRHIVPHSAARRLGAAGWIAARPSFRGVDGSEGTYDHGIGEAEDALAVAAHLRAQHPGLPLALVGFSFGAHVYARLACRLEAAAAPAAAIVLMGLPVGTVPGGRNYEAMPIPRRALLLHGEEDAMAPLSALLEWGRPRQHPVVVFPGTDHFFKGCLEQALDLVVAHLREAAP</sequence>
<keyword evidence="2" id="KW-1185">Reference proteome</keyword>
<dbReference type="OrthoDB" id="9800435at2"/>
<dbReference type="Proteomes" id="UP000223527">
    <property type="component" value="Unassembled WGS sequence"/>
</dbReference>
<keyword evidence="1" id="KW-0378">Hydrolase</keyword>